<dbReference type="SUPFAM" id="SSF117281">
    <property type="entry name" value="Kelch motif"/>
    <property type="match status" value="1"/>
</dbReference>
<sequence length="83" mass="9393">DKIYMYGGKIDSTGNVTSELWVFHTQNQSWVMLNPRAKEQYAVVGHSAHTVQLHPDGSEPVILVVFGHCPLYGYISQVQQYNI</sequence>
<dbReference type="InterPro" id="IPR051568">
    <property type="entry name" value="LZTR1/Attractin"/>
</dbReference>
<dbReference type="PANTHER" id="PTHR46376:SF3">
    <property type="entry name" value="ATTRACTIN"/>
    <property type="match status" value="1"/>
</dbReference>
<name>A0ABD0PUI2_CIRMR</name>
<comment type="caution">
    <text evidence="4">The sequence shown here is derived from an EMBL/GenBank/DDBJ whole genome shotgun (WGS) entry which is preliminary data.</text>
</comment>
<dbReference type="Pfam" id="PF24981">
    <property type="entry name" value="Beta-prop_ATRN-LZTR1"/>
    <property type="match status" value="1"/>
</dbReference>
<keyword evidence="5" id="KW-1185">Reference proteome</keyword>
<keyword evidence="2" id="KW-0677">Repeat</keyword>
<dbReference type="InterPro" id="IPR015915">
    <property type="entry name" value="Kelch-typ_b-propeller"/>
</dbReference>
<protein>
    <recommendedName>
        <fullName evidence="3">Attractin/MKLN-like beta-propeller domain-containing protein</fullName>
    </recommendedName>
</protein>
<gene>
    <name evidence="4" type="ORF">M9458_026582</name>
</gene>
<keyword evidence="1" id="KW-0880">Kelch repeat</keyword>
<evidence type="ECO:0000259" key="3">
    <source>
        <dbReference type="Pfam" id="PF24981"/>
    </source>
</evidence>
<accession>A0ABD0PUI2</accession>
<dbReference type="EMBL" id="JAMKFB020000013">
    <property type="protein sequence ID" value="KAL0177688.1"/>
    <property type="molecule type" value="Genomic_DNA"/>
</dbReference>
<organism evidence="4 5">
    <name type="scientific">Cirrhinus mrigala</name>
    <name type="common">Mrigala</name>
    <dbReference type="NCBI Taxonomy" id="683832"/>
    <lineage>
        <taxon>Eukaryota</taxon>
        <taxon>Metazoa</taxon>
        <taxon>Chordata</taxon>
        <taxon>Craniata</taxon>
        <taxon>Vertebrata</taxon>
        <taxon>Euteleostomi</taxon>
        <taxon>Actinopterygii</taxon>
        <taxon>Neopterygii</taxon>
        <taxon>Teleostei</taxon>
        <taxon>Ostariophysi</taxon>
        <taxon>Cypriniformes</taxon>
        <taxon>Cyprinidae</taxon>
        <taxon>Labeoninae</taxon>
        <taxon>Labeonini</taxon>
        <taxon>Cirrhinus</taxon>
    </lineage>
</organism>
<dbReference type="InterPro" id="IPR056737">
    <property type="entry name" value="Beta-prop_ATRN-MKLN-like"/>
</dbReference>
<dbReference type="PANTHER" id="PTHR46376">
    <property type="entry name" value="LEUCINE-ZIPPER-LIKE TRANSCRIPTIONAL REGULATOR 1"/>
    <property type="match status" value="1"/>
</dbReference>
<dbReference type="Proteomes" id="UP001529510">
    <property type="component" value="Unassembled WGS sequence"/>
</dbReference>
<feature type="non-terminal residue" evidence="4">
    <location>
        <position position="83"/>
    </location>
</feature>
<dbReference type="AlphaFoldDB" id="A0ABD0PUI2"/>
<evidence type="ECO:0000313" key="4">
    <source>
        <dbReference type="EMBL" id="KAL0177688.1"/>
    </source>
</evidence>
<dbReference type="Gene3D" id="2.120.10.80">
    <property type="entry name" value="Kelch-type beta propeller"/>
    <property type="match status" value="1"/>
</dbReference>
<feature type="non-terminal residue" evidence="4">
    <location>
        <position position="1"/>
    </location>
</feature>
<evidence type="ECO:0000256" key="1">
    <source>
        <dbReference type="ARBA" id="ARBA00022441"/>
    </source>
</evidence>
<evidence type="ECO:0000256" key="2">
    <source>
        <dbReference type="ARBA" id="ARBA00022737"/>
    </source>
</evidence>
<evidence type="ECO:0000313" key="5">
    <source>
        <dbReference type="Proteomes" id="UP001529510"/>
    </source>
</evidence>
<feature type="domain" description="Attractin/MKLN-like beta-propeller" evidence="3">
    <location>
        <begin position="1"/>
        <end position="83"/>
    </location>
</feature>
<reference evidence="4 5" key="1">
    <citation type="submission" date="2024-05" db="EMBL/GenBank/DDBJ databases">
        <title>Genome sequencing and assembly of Indian major carp, Cirrhinus mrigala (Hamilton, 1822).</title>
        <authorList>
            <person name="Mohindra V."/>
            <person name="Chowdhury L.M."/>
            <person name="Lal K."/>
            <person name="Jena J.K."/>
        </authorList>
    </citation>
    <scope>NUCLEOTIDE SEQUENCE [LARGE SCALE GENOMIC DNA]</scope>
    <source>
        <strain evidence="4">CM1030</strain>
        <tissue evidence="4">Blood</tissue>
    </source>
</reference>
<proteinExistence type="predicted"/>